<evidence type="ECO:0000313" key="7">
    <source>
        <dbReference type="EMBL" id="NSX55244.1"/>
    </source>
</evidence>
<dbReference type="PANTHER" id="PTHR47506:SF1">
    <property type="entry name" value="HTH-TYPE TRANSCRIPTIONAL REGULATOR YJDC"/>
    <property type="match status" value="1"/>
</dbReference>
<keyword evidence="1" id="KW-0805">Transcription regulation</keyword>
<dbReference type="SUPFAM" id="SSF48498">
    <property type="entry name" value="Tetracyclin repressor-like, C-terminal domain"/>
    <property type="match status" value="1"/>
</dbReference>
<accession>A0ABX2IQT2</accession>
<evidence type="ECO:0000256" key="5">
    <source>
        <dbReference type="SAM" id="MobiDB-lite"/>
    </source>
</evidence>
<dbReference type="InterPro" id="IPR011075">
    <property type="entry name" value="TetR_C"/>
</dbReference>
<keyword evidence="2 4" id="KW-0238">DNA-binding</keyword>
<dbReference type="SUPFAM" id="SSF46689">
    <property type="entry name" value="Homeodomain-like"/>
    <property type="match status" value="1"/>
</dbReference>
<evidence type="ECO:0000256" key="1">
    <source>
        <dbReference type="ARBA" id="ARBA00023015"/>
    </source>
</evidence>
<dbReference type="Proteomes" id="UP000777935">
    <property type="component" value="Unassembled WGS sequence"/>
</dbReference>
<evidence type="ECO:0000256" key="3">
    <source>
        <dbReference type="ARBA" id="ARBA00023163"/>
    </source>
</evidence>
<dbReference type="InterPro" id="IPR009057">
    <property type="entry name" value="Homeodomain-like_sf"/>
</dbReference>
<dbReference type="Pfam" id="PF16925">
    <property type="entry name" value="TetR_C_13"/>
    <property type="match status" value="1"/>
</dbReference>
<dbReference type="InterPro" id="IPR001647">
    <property type="entry name" value="HTH_TetR"/>
</dbReference>
<protein>
    <submittedName>
        <fullName evidence="7">TetR/AcrR family transcriptional regulator</fullName>
    </submittedName>
</protein>
<dbReference type="RefSeq" id="WP_174138098.1">
    <property type="nucleotide sequence ID" value="NZ_JABUFE010000005.1"/>
</dbReference>
<dbReference type="InterPro" id="IPR036271">
    <property type="entry name" value="Tet_transcr_reg_TetR-rel_C_sf"/>
</dbReference>
<dbReference type="PANTHER" id="PTHR47506">
    <property type="entry name" value="TRANSCRIPTIONAL REGULATORY PROTEIN"/>
    <property type="match status" value="1"/>
</dbReference>
<feature type="domain" description="HTH tetR-type" evidence="6">
    <location>
        <begin position="20"/>
        <end position="80"/>
    </location>
</feature>
<proteinExistence type="predicted"/>
<evidence type="ECO:0000256" key="2">
    <source>
        <dbReference type="ARBA" id="ARBA00023125"/>
    </source>
</evidence>
<evidence type="ECO:0000256" key="4">
    <source>
        <dbReference type="PROSITE-ProRule" id="PRU00335"/>
    </source>
</evidence>
<evidence type="ECO:0000313" key="8">
    <source>
        <dbReference type="Proteomes" id="UP000777935"/>
    </source>
</evidence>
<keyword evidence="8" id="KW-1185">Reference proteome</keyword>
<name>A0ABX2IQT2_9RHOB</name>
<keyword evidence="3" id="KW-0804">Transcription</keyword>
<organism evidence="7 8">
    <name type="scientific">Parasulfitobacter algicola</name>
    <dbReference type="NCBI Taxonomy" id="2614809"/>
    <lineage>
        <taxon>Bacteria</taxon>
        <taxon>Pseudomonadati</taxon>
        <taxon>Pseudomonadota</taxon>
        <taxon>Alphaproteobacteria</taxon>
        <taxon>Rhodobacterales</taxon>
        <taxon>Roseobacteraceae</taxon>
        <taxon>Parasulfitobacter</taxon>
    </lineage>
</organism>
<dbReference type="PROSITE" id="PS50977">
    <property type="entry name" value="HTH_TETR_2"/>
    <property type="match status" value="1"/>
</dbReference>
<evidence type="ECO:0000259" key="6">
    <source>
        <dbReference type="PROSITE" id="PS50977"/>
    </source>
</evidence>
<sequence length="208" mass="22632">MSSPKVIDQDKKRPRGRPKGFDDAAAKDAIMMTFWQNGYRATSLDDLVKASGAARASLYQSYGDKRGLFIAAIENYSQKFADWVTQAMQDEPDTVLVLERILGASVARLTGGDMPDGCLRCNSTLEMAGADPLIDKALKTANQDFVDTIRRPLVRAAERGEISVQDADRLSVYLTALVNGMVVLARSGADESTLQTIVDDALVQVKQA</sequence>
<dbReference type="Gene3D" id="1.10.10.60">
    <property type="entry name" value="Homeodomain-like"/>
    <property type="match status" value="1"/>
</dbReference>
<dbReference type="Pfam" id="PF00440">
    <property type="entry name" value="TetR_N"/>
    <property type="match status" value="1"/>
</dbReference>
<dbReference type="EMBL" id="JABUFE010000005">
    <property type="protein sequence ID" value="NSX55244.1"/>
    <property type="molecule type" value="Genomic_DNA"/>
</dbReference>
<comment type="caution">
    <text evidence="7">The sequence shown here is derived from an EMBL/GenBank/DDBJ whole genome shotgun (WGS) entry which is preliminary data.</text>
</comment>
<gene>
    <name evidence="7" type="ORF">HRQ87_10555</name>
</gene>
<feature type="region of interest" description="Disordered" evidence="5">
    <location>
        <begin position="1"/>
        <end position="22"/>
    </location>
</feature>
<dbReference type="Gene3D" id="1.10.357.10">
    <property type="entry name" value="Tetracycline Repressor, domain 2"/>
    <property type="match status" value="1"/>
</dbReference>
<reference evidence="7 8" key="1">
    <citation type="submission" date="2020-06" db="EMBL/GenBank/DDBJ databases">
        <title>Sulfitobacter algicola sp. nov., isolated from green algae.</title>
        <authorList>
            <person name="Wang C."/>
        </authorList>
    </citation>
    <scope>NUCLEOTIDE SEQUENCE [LARGE SCALE GENOMIC DNA]</scope>
    <source>
        <strain evidence="7 8">1151</strain>
    </source>
</reference>
<feature type="DNA-binding region" description="H-T-H motif" evidence="4">
    <location>
        <begin position="43"/>
        <end position="62"/>
    </location>
</feature>